<proteinExistence type="predicted"/>
<dbReference type="EMBL" id="UOFW01000133">
    <property type="protein sequence ID" value="VAX05307.1"/>
    <property type="molecule type" value="Genomic_DNA"/>
</dbReference>
<feature type="non-terminal residue" evidence="2">
    <location>
        <position position="40"/>
    </location>
</feature>
<feature type="compositionally biased region" description="Polar residues" evidence="1">
    <location>
        <begin position="31"/>
        <end position="40"/>
    </location>
</feature>
<dbReference type="AlphaFoldDB" id="A0A3B1BKM8"/>
<accession>A0A3B1BKM8</accession>
<name>A0A3B1BKM8_9ZZZZ</name>
<protein>
    <submittedName>
        <fullName evidence="2">Uncharacterized protein</fullName>
    </submittedName>
</protein>
<evidence type="ECO:0000313" key="2">
    <source>
        <dbReference type="EMBL" id="VAX05307.1"/>
    </source>
</evidence>
<feature type="region of interest" description="Disordered" evidence="1">
    <location>
        <begin position="1"/>
        <end position="40"/>
    </location>
</feature>
<evidence type="ECO:0000256" key="1">
    <source>
        <dbReference type="SAM" id="MobiDB-lite"/>
    </source>
</evidence>
<reference evidence="2" key="1">
    <citation type="submission" date="2018-06" db="EMBL/GenBank/DDBJ databases">
        <authorList>
            <person name="Zhirakovskaya E."/>
        </authorList>
    </citation>
    <scope>NUCLEOTIDE SEQUENCE</scope>
</reference>
<sequence length="40" mass="4066">MEIKGSGRITTPAVSRKGKKGGANKSGFNEILSSEESAAA</sequence>
<gene>
    <name evidence="2" type="ORF">MNBD_ALPHA03-101</name>
</gene>
<organism evidence="2">
    <name type="scientific">hydrothermal vent metagenome</name>
    <dbReference type="NCBI Taxonomy" id="652676"/>
    <lineage>
        <taxon>unclassified sequences</taxon>
        <taxon>metagenomes</taxon>
        <taxon>ecological metagenomes</taxon>
    </lineage>
</organism>